<evidence type="ECO:0000313" key="1">
    <source>
        <dbReference type="EMBL" id="EKM21864.1"/>
    </source>
</evidence>
<protein>
    <submittedName>
        <fullName evidence="1">Uncharacterized protein</fullName>
    </submittedName>
</protein>
<evidence type="ECO:0000313" key="2">
    <source>
        <dbReference type="Proteomes" id="UP000008367"/>
    </source>
</evidence>
<sequence>SHFLFTELILECKLATPAHFEITTSLIIFTF</sequence>
<name>A0A454CM70_VIBHA</name>
<dbReference type="Proteomes" id="UP000008367">
    <property type="component" value="Unassembled WGS sequence"/>
</dbReference>
<accession>A0A454CM70</accession>
<proteinExistence type="predicted"/>
<comment type="caution">
    <text evidence="1">The sequence shown here is derived from an EMBL/GenBank/DDBJ whole genome shotgun (WGS) entry which is preliminary data.</text>
</comment>
<organism evidence="1 2">
    <name type="scientific">Vibrio harveyi</name>
    <name type="common">Beneckea harveyi</name>
    <dbReference type="NCBI Taxonomy" id="669"/>
    <lineage>
        <taxon>Bacteria</taxon>
        <taxon>Pseudomonadati</taxon>
        <taxon>Pseudomonadota</taxon>
        <taxon>Gammaproteobacteria</taxon>
        <taxon>Vibrionales</taxon>
        <taxon>Vibrionaceae</taxon>
        <taxon>Vibrio</taxon>
    </lineage>
</organism>
<reference evidence="1 2" key="1">
    <citation type="submission" date="2012-10" db="EMBL/GenBank/DDBJ databases">
        <title>Genome sequence of Vibrio Cholerae HENC-02.</title>
        <authorList>
            <person name="Eppinger M."/>
            <person name="Hasan N.A."/>
            <person name="Sengamalay N."/>
            <person name="Hine E."/>
            <person name="Su Q."/>
            <person name="Daugherty S.C."/>
            <person name="Young S."/>
            <person name="Sadzewicz L."/>
            <person name="Tallon L."/>
            <person name="Cebula T.A."/>
            <person name="Ravel J."/>
            <person name="Colwell R.R."/>
        </authorList>
    </citation>
    <scope>NUCLEOTIDE SEQUENCE [LARGE SCALE GENOMIC DNA]</scope>
    <source>
        <strain evidence="1 2">HENC-02</strain>
    </source>
</reference>
<dbReference type="EMBL" id="AJSR01002906">
    <property type="protein sequence ID" value="EKM21864.1"/>
    <property type="molecule type" value="Genomic_DNA"/>
</dbReference>
<gene>
    <name evidence="1" type="ORF">VCHENC02_0491B</name>
</gene>
<dbReference type="AlphaFoldDB" id="A0A454CM70"/>
<feature type="non-terminal residue" evidence="1">
    <location>
        <position position="1"/>
    </location>
</feature>